<sequence>MSYHSGSIYEQSTSPGMSNNGIADEHEARAPRENTGAYHENQRSETFHLFPSFPPEIRYMIWRQSSDKRMISFRFVKRTVMDPHVNRESRSPTLLAYQSGRFARETLRAYGPGQFAPLHVSQRGFFFNMDLDILDLPRHFQPLHFLERADLAQLRNLACPELAPVGDLNVLKRWRTEEKYISLGFPLAVEEHNNNKNSRERLQRKYIASLKRTNPERPELWTAQCLLAERFPQLRTIYLYDIRLSECRKSCLCRMWEDHIRLPFAQSHVLRPNDNVVEIPLVGDQEGRTISLYYTKMQWKRFLTRGRHQSQYAAMMRKKWAFLAHSLDAALGGVRNLSGAPEIGRHY</sequence>
<dbReference type="Proteomes" id="UP001295740">
    <property type="component" value="Unassembled WGS sequence"/>
</dbReference>
<name>A0AAI8YI92_9PEZI</name>
<feature type="compositionally biased region" description="Polar residues" evidence="1">
    <location>
        <begin position="1"/>
        <end position="21"/>
    </location>
</feature>
<reference evidence="3" key="1">
    <citation type="submission" date="2023-10" db="EMBL/GenBank/DDBJ databases">
        <authorList>
            <person name="Hackl T."/>
        </authorList>
    </citation>
    <scope>NUCLEOTIDE SEQUENCE</scope>
</reference>
<protein>
    <submittedName>
        <fullName evidence="3">Uu.00g094350.m01.CDS01</fullName>
    </submittedName>
</protein>
<comment type="caution">
    <text evidence="3">The sequence shown here is derived from an EMBL/GenBank/DDBJ whole genome shotgun (WGS) entry which is preliminary data.</text>
</comment>
<dbReference type="InterPro" id="IPR045518">
    <property type="entry name" value="2EXR"/>
</dbReference>
<dbReference type="Pfam" id="PF20150">
    <property type="entry name" value="2EXR"/>
    <property type="match status" value="1"/>
</dbReference>
<evidence type="ECO:0000259" key="2">
    <source>
        <dbReference type="Pfam" id="PF20150"/>
    </source>
</evidence>
<dbReference type="EMBL" id="CAUWAG010000010">
    <property type="protein sequence ID" value="CAJ2508249.1"/>
    <property type="molecule type" value="Genomic_DNA"/>
</dbReference>
<evidence type="ECO:0000313" key="3">
    <source>
        <dbReference type="EMBL" id="CAJ2508249.1"/>
    </source>
</evidence>
<evidence type="ECO:0000256" key="1">
    <source>
        <dbReference type="SAM" id="MobiDB-lite"/>
    </source>
</evidence>
<feature type="domain" description="2EXR" evidence="2">
    <location>
        <begin position="47"/>
        <end position="134"/>
    </location>
</feature>
<gene>
    <name evidence="3" type="ORF">KHLLAP_LOCUS8717</name>
</gene>
<accession>A0AAI8YI92</accession>
<dbReference type="AlphaFoldDB" id="A0AAI8YI92"/>
<evidence type="ECO:0000313" key="4">
    <source>
        <dbReference type="Proteomes" id="UP001295740"/>
    </source>
</evidence>
<keyword evidence="4" id="KW-1185">Reference proteome</keyword>
<proteinExistence type="predicted"/>
<dbReference type="PANTHER" id="PTHR35910">
    <property type="entry name" value="2EXR DOMAIN-CONTAINING PROTEIN"/>
    <property type="match status" value="1"/>
</dbReference>
<dbReference type="PANTHER" id="PTHR35910:SF6">
    <property type="entry name" value="2EXR DOMAIN-CONTAINING PROTEIN"/>
    <property type="match status" value="1"/>
</dbReference>
<organism evidence="3 4">
    <name type="scientific">Anthostomella pinea</name>
    <dbReference type="NCBI Taxonomy" id="933095"/>
    <lineage>
        <taxon>Eukaryota</taxon>
        <taxon>Fungi</taxon>
        <taxon>Dikarya</taxon>
        <taxon>Ascomycota</taxon>
        <taxon>Pezizomycotina</taxon>
        <taxon>Sordariomycetes</taxon>
        <taxon>Xylariomycetidae</taxon>
        <taxon>Xylariales</taxon>
        <taxon>Xylariaceae</taxon>
        <taxon>Anthostomella</taxon>
    </lineage>
</organism>
<feature type="region of interest" description="Disordered" evidence="1">
    <location>
        <begin position="1"/>
        <end position="23"/>
    </location>
</feature>